<keyword evidence="2 5" id="KW-0812">Transmembrane</keyword>
<gene>
    <name evidence="6" type="ORF">E5259_00880</name>
</gene>
<feature type="transmembrane region" description="Helical" evidence="5">
    <location>
        <begin position="101"/>
        <end position="119"/>
    </location>
</feature>
<accession>A0A7G5N311</accession>
<evidence type="ECO:0000313" key="7">
    <source>
        <dbReference type="Proteomes" id="UP000515789"/>
    </source>
</evidence>
<evidence type="ECO:0000256" key="1">
    <source>
        <dbReference type="ARBA" id="ARBA00004141"/>
    </source>
</evidence>
<reference evidence="6 7" key="1">
    <citation type="submission" date="2019-04" db="EMBL/GenBank/DDBJ databases">
        <authorList>
            <person name="Schori C."/>
            <person name="Ahrens C."/>
        </authorList>
    </citation>
    <scope>NUCLEOTIDE SEQUENCE [LARGE SCALE GENOMIC DNA]</scope>
    <source>
        <strain evidence="6 7">DSM 2950</strain>
    </source>
</reference>
<evidence type="ECO:0000256" key="4">
    <source>
        <dbReference type="ARBA" id="ARBA00023136"/>
    </source>
</evidence>
<feature type="transmembrane region" description="Helical" evidence="5">
    <location>
        <begin position="183"/>
        <end position="202"/>
    </location>
</feature>
<keyword evidence="3 5" id="KW-1133">Transmembrane helix</keyword>
<feature type="transmembrane region" description="Helical" evidence="5">
    <location>
        <begin position="271"/>
        <end position="292"/>
    </location>
</feature>
<evidence type="ECO:0000256" key="5">
    <source>
        <dbReference type="SAM" id="Phobius"/>
    </source>
</evidence>
<dbReference type="InterPro" id="IPR003339">
    <property type="entry name" value="ABC/ECF_trnsptr_transmembrane"/>
</dbReference>
<evidence type="ECO:0000256" key="2">
    <source>
        <dbReference type="ARBA" id="ARBA00022692"/>
    </source>
</evidence>
<dbReference type="GO" id="GO:0005886">
    <property type="term" value="C:plasma membrane"/>
    <property type="evidence" value="ECO:0007669"/>
    <property type="project" value="UniProtKB-ARBA"/>
</dbReference>
<feature type="transmembrane region" description="Helical" evidence="5">
    <location>
        <begin position="62"/>
        <end position="81"/>
    </location>
</feature>
<protein>
    <submittedName>
        <fullName evidence="6">Energy-coupling factor transporter transmembrane protein EcfT</fullName>
    </submittedName>
</protein>
<feature type="transmembrane region" description="Helical" evidence="5">
    <location>
        <begin position="231"/>
        <end position="251"/>
    </location>
</feature>
<dbReference type="CDD" id="cd16914">
    <property type="entry name" value="EcfT"/>
    <property type="match status" value="1"/>
</dbReference>
<feature type="transmembrane region" description="Helical" evidence="5">
    <location>
        <begin position="20"/>
        <end position="50"/>
    </location>
</feature>
<sequence>MSIMNKRSDAFSACHPAVNFFYFMLVLLVTMFLSHPVLLAVSFSGAFFYAVRLKGWKAVAKFNLIFTLPAMVIVAFINPAFNHYGVTTLFYLKTGPVTMEAIVYGIVLASMLFIAILWFSCYNEVMTTDKFVYLFGRVIPALSLVLSMVFRFVPKFSAQVKVIRNGQKCVGRDMSNGKLIKKIRYGLTILSILITWALENAIDTSDSMRARGYGLKGRSAFSIYHFDRRDVTVTGILAGLLGVCLLGFHYGFSFAQYDPVIKIGGIPLTPWSVITYVAWTLICFFPFLLGLWEDEIFKRLEKKMRLDRDIPWYLKEDEPGSEQKILKTDMTFAEYMNDGKETEGGTECELY</sequence>
<organism evidence="6 7">
    <name type="scientific">Blautia producta</name>
    <dbReference type="NCBI Taxonomy" id="33035"/>
    <lineage>
        <taxon>Bacteria</taxon>
        <taxon>Bacillati</taxon>
        <taxon>Bacillota</taxon>
        <taxon>Clostridia</taxon>
        <taxon>Lachnospirales</taxon>
        <taxon>Lachnospiraceae</taxon>
        <taxon>Blautia</taxon>
    </lineage>
</organism>
<evidence type="ECO:0000313" key="6">
    <source>
        <dbReference type="EMBL" id="QMW81254.1"/>
    </source>
</evidence>
<dbReference type="EMBL" id="CP039126">
    <property type="protein sequence ID" value="QMW81254.1"/>
    <property type="molecule type" value="Genomic_DNA"/>
</dbReference>
<dbReference type="AlphaFoldDB" id="A0A7G5N311"/>
<evidence type="ECO:0000256" key="3">
    <source>
        <dbReference type="ARBA" id="ARBA00022989"/>
    </source>
</evidence>
<comment type="subcellular location">
    <subcellularLocation>
        <location evidence="1">Membrane</location>
        <topology evidence="1">Multi-pass membrane protein</topology>
    </subcellularLocation>
</comment>
<keyword evidence="4 5" id="KW-0472">Membrane</keyword>
<dbReference type="Proteomes" id="UP000515789">
    <property type="component" value="Chromosome"/>
</dbReference>
<feature type="transmembrane region" description="Helical" evidence="5">
    <location>
        <begin position="131"/>
        <end position="153"/>
    </location>
</feature>
<proteinExistence type="predicted"/>
<name>A0A7G5N311_9FIRM</name>